<dbReference type="SUPFAM" id="SSF141571">
    <property type="entry name" value="Pentapeptide repeat-like"/>
    <property type="match status" value="1"/>
</dbReference>
<keyword evidence="1" id="KW-0677">Repeat</keyword>
<sequence length="961" mass="107429">MAIVILLSSVWFFETPRNQKTAKTIMNLPTTHSRQFNPVPEAGIGVTKPVALWLREVEFDAKPFFVALAKAAVKGVAGKVDDTLVEFGDALAAAGLGKEPGQVAFTLLYGSLTRAIAELIKDAADFLPSLEAPPTDSDVEAICARLDEKLQATQVRIEASFFERPQGLPFLDEFQPILMDWLRELGLPKAEARALADRLPHKFPLALHEEWRKKPQHYGVIEQAMDSPFLRAEQKERNWLAYEASLRAQVHTRMFAEAFGLAAVYVPLLAYYEKSEGSDPSMDNRQSKQKHRVVVDLHAELADWVGNGNGDPVRVVSGGPGSGKSSFARMFAVEVVEKLGVRVLFVPLHLFDPKADLIQGVADFVAGERHLDGNPLDAKAGQNRLVVIFDGLDELAMQGKAALEVAREFVDEVLRQAARFSADGLQRQFLITGRDLAVQATLAKLRGARQHLQILPYFTPEEERHAYHDPEGLLAKDRRHDWWARYDAASGKGFRCLPAELNRDNLMDITRQPLLNYLVALSHGRGKLDFSKATTLNEIYADLLAAVHERQWEGGRRHVGSGDLEEDQFVRILEEIALAIWHGDGRTTTVDAIRARCERGRLTKYLEQFTEGAKQGVTRLLTAFYFRQAGDIRGERTFEFTHKSFGEYLTARRLVRALTRIETMSARHDEDPDDGWDERDALQHWAEIAGPTAMDEYLYEFVQREVALRGEKQCRVWQGTLCRLIAWASHPEKGMPMEKLDMRSFAEMLRQSRNAEEALLALHGACADQTKDVMEIHWHSPTAFGAWFKRLQGQRDGSQNTLAQSCLGYLHLAGCRLDFMDLYEARLIRADLRRAQLIGAALFNAQCRETNFGRANLSRADLRGAELSRASLLKADLSEADLRESNLRMADLRGADLRGAELSRASFLKADLSESDLRDADLGGADLGGADLAYAQFVDADLEGADLEGADLDNGNLRMSI</sequence>
<evidence type="ECO:0000256" key="1">
    <source>
        <dbReference type="ARBA" id="ARBA00022737"/>
    </source>
</evidence>
<organism evidence="3">
    <name type="scientific">Candidatus Kentrum sp. LFY</name>
    <dbReference type="NCBI Taxonomy" id="2126342"/>
    <lineage>
        <taxon>Bacteria</taxon>
        <taxon>Pseudomonadati</taxon>
        <taxon>Pseudomonadota</taxon>
        <taxon>Gammaproteobacteria</taxon>
        <taxon>Candidatus Kentrum</taxon>
    </lineage>
</organism>
<evidence type="ECO:0000259" key="2">
    <source>
        <dbReference type="Pfam" id="PF22735"/>
    </source>
</evidence>
<dbReference type="InterPro" id="IPR001646">
    <property type="entry name" value="5peptide_repeat"/>
</dbReference>
<protein>
    <submittedName>
        <fullName evidence="3">Uncharacterized protein YjbI, contains pentapeptide repeats</fullName>
    </submittedName>
</protein>
<dbReference type="Gene3D" id="3.40.50.300">
    <property type="entry name" value="P-loop containing nucleotide triphosphate hydrolases"/>
    <property type="match status" value="1"/>
</dbReference>
<dbReference type="SUPFAM" id="SSF52540">
    <property type="entry name" value="P-loop containing nucleoside triphosphate hydrolases"/>
    <property type="match status" value="1"/>
</dbReference>
<feature type="domain" description="NACHT N-terminal Helical" evidence="2">
    <location>
        <begin position="58"/>
        <end position="261"/>
    </location>
</feature>
<dbReference type="InterPro" id="IPR027417">
    <property type="entry name" value="P-loop_NTPase"/>
</dbReference>
<dbReference type="PANTHER" id="PTHR47485:SF1">
    <property type="entry name" value="THYLAKOID LUMENAL 17.4 KDA PROTEIN, CHLOROPLASTIC"/>
    <property type="match status" value="1"/>
</dbReference>
<dbReference type="Pfam" id="PF22735">
    <property type="entry name" value="NNH3"/>
    <property type="match status" value="1"/>
</dbReference>
<dbReference type="InterPro" id="IPR054568">
    <property type="entry name" value="NNH3"/>
</dbReference>
<proteinExistence type="predicted"/>
<accession>A0A450W792</accession>
<dbReference type="EMBL" id="CAADFN010000002">
    <property type="protein sequence ID" value="VFK12933.1"/>
    <property type="molecule type" value="Genomic_DNA"/>
</dbReference>
<evidence type="ECO:0000313" key="3">
    <source>
        <dbReference type="EMBL" id="VFK12933.1"/>
    </source>
</evidence>
<dbReference type="AlphaFoldDB" id="A0A450W792"/>
<dbReference type="Gene3D" id="2.160.20.80">
    <property type="entry name" value="E3 ubiquitin-protein ligase SopA"/>
    <property type="match status" value="1"/>
</dbReference>
<dbReference type="Pfam" id="PF00805">
    <property type="entry name" value="Pentapeptide"/>
    <property type="match status" value="3"/>
</dbReference>
<reference evidence="3" key="1">
    <citation type="submission" date="2019-02" db="EMBL/GenBank/DDBJ databases">
        <authorList>
            <person name="Gruber-Vodicka R. H."/>
            <person name="Seah K. B. B."/>
        </authorList>
    </citation>
    <scope>NUCLEOTIDE SEQUENCE</scope>
    <source>
        <strain evidence="3">BECK_BY7</strain>
    </source>
</reference>
<name>A0A450W792_9GAMM</name>
<dbReference type="PANTHER" id="PTHR47485">
    <property type="entry name" value="THYLAKOID LUMENAL 17.4 KDA PROTEIN, CHLOROPLASTIC"/>
    <property type="match status" value="1"/>
</dbReference>
<gene>
    <name evidence="3" type="ORF">BECKLFY1418C_GA0070996_10024</name>
</gene>